<gene>
    <name evidence="3" type="ORF">A3H40_04445</name>
</gene>
<dbReference type="InterPro" id="IPR029058">
    <property type="entry name" value="AB_hydrolase_fold"/>
</dbReference>
<dbReference type="STRING" id="1797794.A3H40_04445"/>
<comment type="caution">
    <text evidence="3">The sequence shown here is derived from an EMBL/GenBank/DDBJ whole genome shotgun (WGS) entry which is preliminary data.</text>
</comment>
<dbReference type="NCBIfam" id="NF047446">
    <property type="entry name" value="barrel_OmpL47"/>
    <property type="match status" value="1"/>
</dbReference>
<keyword evidence="2" id="KW-1133">Transmembrane helix</keyword>
<name>A0A1F5N4G5_9BACT</name>
<keyword evidence="2" id="KW-0812">Transmembrane</keyword>
<protein>
    <submittedName>
        <fullName evidence="3">Uncharacterized protein</fullName>
    </submittedName>
</protein>
<feature type="compositionally biased region" description="Low complexity" evidence="1">
    <location>
        <begin position="921"/>
        <end position="940"/>
    </location>
</feature>
<feature type="region of interest" description="Disordered" evidence="1">
    <location>
        <begin position="884"/>
        <end position="953"/>
    </location>
</feature>
<dbReference type="EMBL" id="MFDV01000008">
    <property type="protein sequence ID" value="OGE72463.1"/>
    <property type="molecule type" value="Genomic_DNA"/>
</dbReference>
<dbReference type="InterPro" id="IPR003386">
    <property type="entry name" value="LACT/PDAT_acylTrfase"/>
</dbReference>
<dbReference type="InterPro" id="IPR058094">
    <property type="entry name" value="Ig-like_OmpL47-like"/>
</dbReference>
<accession>A0A1F5N4G5</accession>
<dbReference type="GO" id="GO:0006629">
    <property type="term" value="P:lipid metabolic process"/>
    <property type="evidence" value="ECO:0007669"/>
    <property type="project" value="InterPro"/>
</dbReference>
<dbReference type="GO" id="GO:0008374">
    <property type="term" value="F:O-acyltransferase activity"/>
    <property type="evidence" value="ECO:0007669"/>
    <property type="project" value="InterPro"/>
</dbReference>
<dbReference type="Proteomes" id="UP000177057">
    <property type="component" value="Unassembled WGS sequence"/>
</dbReference>
<sequence length="1028" mass="112846">MINHFIYYTGETVVKLPLIITEVILFLALNVFLSRPAFAVTIASQTQAFLDILIVWQTIQELGNNLSGTLDKFTFRVSAQRPNSKQFDYTAINTRIYDKDAGNIIATRGCATGSPNNPLRGLTFNTSGVPLGYQDVTIDFSCNNYNFIPGHRYVILITNANMGNAGSGEIMFASAAYGPGKNGGPNDFFENGGLRYANGNKYDYYHNGGSCDPIKYKWSDQTTNPRSGCNIWSSSKDDIYFVLTNNSPPPPPLRLPVVFIPGLGGSEFKASQDIFWSDQDNGHGGNFSYAYKTDEKIWVNQDKTVELGDDDYFDVLRLKADGQTPEADLTLTGNLTSFGYGEIDPFFTDMGYVKGTNFFVFPYDWRKDIRNSKDDLDNLIEMARQKSGHSKVNLVVHSMGGLIARYYISDPQKANKVNKLIELGVPHLGSTWTLKALMYGAQIGPSYLFGLISLNSNEVKDVAQNLTSNFQLIPTQEYFKFYNDSSYELLYPFRDSRDIDNNKVISTLNYDQIKTLLSNLNYNMTVFELAEQFHNLLDPIYNQTNGTKVYEIVGTAQPTLGQIHETWWVTWPINLIPKTDEIYINGDDTVPLYSASLKNDSLDLSGADKIYYVEQHHADLVSQNGAAMQTVKAILNDDNSLPVEVKDQKIVLEGKHISLDDGELDLFDDENRHCGLNNKEELEENIPEVTCAVSGKTKHAFIKKKSAKVKVKTTRKKKTASAKNTNLKIRIYKQDKISKTTLYKDIPITETAKVEFNLDPKVDTVPVLIFYADEAKPDYQEILPTSETAEDFALDQTPPATKIEISGAQDQSGKYLDSATVTLNSNDSESGILKTEYSLDNGSTVQTYTDPFVITAGGQTTVQFTAIDNLGNQEIPQGMTLEIVASPTPTPSPSPSPSPFPSATPTPTPIPTPAPTPTPAAVPTATPTASAIPAESAATPGKPGPPGVSLTSSDVIVSPEGARQSISSSPEVLGINLQNPAHISDQTEQIIPKSPVNQILGGLLIVSGGIISLVFLGLIATFIKPAPK</sequence>
<dbReference type="AlphaFoldDB" id="A0A1F5N4G5"/>
<dbReference type="Gene3D" id="3.30.1920.20">
    <property type="match status" value="1"/>
</dbReference>
<dbReference type="PANTHER" id="PTHR11440">
    <property type="entry name" value="LECITHIN-CHOLESTEROL ACYLTRANSFERASE-RELATED"/>
    <property type="match status" value="1"/>
</dbReference>
<feature type="transmembrane region" description="Helical" evidence="2">
    <location>
        <begin position="999"/>
        <end position="1023"/>
    </location>
</feature>
<evidence type="ECO:0000256" key="2">
    <source>
        <dbReference type="SAM" id="Phobius"/>
    </source>
</evidence>
<organism evidence="3 4">
    <name type="scientific">Candidatus Daviesbacteria bacterium RIFCSPLOWO2_02_FULL_38_15</name>
    <dbReference type="NCBI Taxonomy" id="1797794"/>
    <lineage>
        <taxon>Bacteria</taxon>
        <taxon>Candidatus Daviesiibacteriota</taxon>
    </lineage>
</organism>
<proteinExistence type="predicted"/>
<feature type="transmembrane region" description="Helical" evidence="2">
    <location>
        <begin position="12"/>
        <end position="33"/>
    </location>
</feature>
<keyword evidence="2" id="KW-0472">Membrane</keyword>
<feature type="compositionally biased region" description="Pro residues" evidence="1">
    <location>
        <begin position="888"/>
        <end position="920"/>
    </location>
</feature>
<dbReference type="SUPFAM" id="SSF53474">
    <property type="entry name" value="alpha/beta-Hydrolases"/>
    <property type="match status" value="1"/>
</dbReference>
<dbReference type="Gene3D" id="3.40.50.1820">
    <property type="entry name" value="alpha/beta hydrolase"/>
    <property type="match status" value="1"/>
</dbReference>
<reference evidence="3 4" key="1">
    <citation type="journal article" date="2016" name="Nat. Commun.">
        <title>Thousands of microbial genomes shed light on interconnected biogeochemical processes in an aquifer system.</title>
        <authorList>
            <person name="Anantharaman K."/>
            <person name="Brown C.T."/>
            <person name="Hug L.A."/>
            <person name="Sharon I."/>
            <person name="Castelle C.J."/>
            <person name="Probst A.J."/>
            <person name="Thomas B.C."/>
            <person name="Singh A."/>
            <person name="Wilkins M.J."/>
            <person name="Karaoz U."/>
            <person name="Brodie E.L."/>
            <person name="Williams K.H."/>
            <person name="Hubbard S.S."/>
            <person name="Banfield J.F."/>
        </authorList>
    </citation>
    <scope>NUCLEOTIDE SEQUENCE [LARGE SCALE GENOMIC DNA]</scope>
</reference>
<evidence type="ECO:0000313" key="4">
    <source>
        <dbReference type="Proteomes" id="UP000177057"/>
    </source>
</evidence>
<dbReference type="Pfam" id="PF02450">
    <property type="entry name" value="LCAT"/>
    <property type="match status" value="1"/>
</dbReference>
<evidence type="ECO:0000313" key="3">
    <source>
        <dbReference type="EMBL" id="OGE72463.1"/>
    </source>
</evidence>
<evidence type="ECO:0000256" key="1">
    <source>
        <dbReference type="SAM" id="MobiDB-lite"/>
    </source>
</evidence>